<dbReference type="AlphaFoldDB" id="A0A9N8Z8Z0"/>
<proteinExistence type="predicted"/>
<organism evidence="2 3">
    <name type="scientific">Paraglomus brasilianum</name>
    <dbReference type="NCBI Taxonomy" id="144538"/>
    <lineage>
        <taxon>Eukaryota</taxon>
        <taxon>Fungi</taxon>
        <taxon>Fungi incertae sedis</taxon>
        <taxon>Mucoromycota</taxon>
        <taxon>Glomeromycotina</taxon>
        <taxon>Glomeromycetes</taxon>
        <taxon>Paraglomerales</taxon>
        <taxon>Paraglomeraceae</taxon>
        <taxon>Paraglomus</taxon>
    </lineage>
</organism>
<evidence type="ECO:0000313" key="3">
    <source>
        <dbReference type="Proteomes" id="UP000789739"/>
    </source>
</evidence>
<dbReference type="EMBL" id="CAJVPI010000109">
    <property type="protein sequence ID" value="CAG8481537.1"/>
    <property type="molecule type" value="Genomic_DNA"/>
</dbReference>
<sequence>MKMNRTTLTYLFFLLIFTVGAFAKDPVDVNVIEVGLDHVTVNLCANVALNTRVQLKVLLEPVPVVIALKTLQLHLAAHVCLKVKIFAILQVGKLYEVECDEDKSGNRLGSSKEFSPSS</sequence>
<evidence type="ECO:0000256" key="1">
    <source>
        <dbReference type="SAM" id="SignalP"/>
    </source>
</evidence>
<accession>A0A9N8Z8Z0</accession>
<protein>
    <submittedName>
        <fullName evidence="2">5787_t:CDS:1</fullName>
    </submittedName>
</protein>
<evidence type="ECO:0000313" key="2">
    <source>
        <dbReference type="EMBL" id="CAG8481537.1"/>
    </source>
</evidence>
<reference evidence="2" key="1">
    <citation type="submission" date="2021-06" db="EMBL/GenBank/DDBJ databases">
        <authorList>
            <person name="Kallberg Y."/>
            <person name="Tangrot J."/>
            <person name="Rosling A."/>
        </authorList>
    </citation>
    <scope>NUCLEOTIDE SEQUENCE</scope>
    <source>
        <strain evidence="2">BR232B</strain>
    </source>
</reference>
<dbReference type="Proteomes" id="UP000789739">
    <property type="component" value="Unassembled WGS sequence"/>
</dbReference>
<feature type="chain" id="PRO_5040266407" evidence="1">
    <location>
        <begin position="24"/>
        <end position="118"/>
    </location>
</feature>
<gene>
    <name evidence="2" type="ORF">PBRASI_LOCUS1607</name>
</gene>
<comment type="caution">
    <text evidence="2">The sequence shown here is derived from an EMBL/GenBank/DDBJ whole genome shotgun (WGS) entry which is preliminary data.</text>
</comment>
<keyword evidence="1" id="KW-0732">Signal</keyword>
<name>A0A9N8Z8Z0_9GLOM</name>
<keyword evidence="3" id="KW-1185">Reference proteome</keyword>
<feature type="signal peptide" evidence="1">
    <location>
        <begin position="1"/>
        <end position="23"/>
    </location>
</feature>